<name>A0ABS5MES5_9BACI</name>
<dbReference type="PANTHER" id="PTHR48267">
    <property type="entry name" value="CUPREDOXIN SUPERFAMILY PROTEIN"/>
    <property type="match status" value="1"/>
</dbReference>
<dbReference type="PANTHER" id="PTHR48267:SF1">
    <property type="entry name" value="BILIRUBIN OXIDASE"/>
    <property type="match status" value="1"/>
</dbReference>
<dbReference type="RefSeq" id="WP_211741678.1">
    <property type="nucleotide sequence ID" value="NZ_JAGXBY010000003.1"/>
</dbReference>
<keyword evidence="4" id="KW-0472">Membrane</keyword>
<feature type="domain" description="Plastocyanin-like" evidence="5">
    <location>
        <begin position="378"/>
        <end position="489"/>
    </location>
</feature>
<dbReference type="SUPFAM" id="SSF49503">
    <property type="entry name" value="Cupredoxins"/>
    <property type="match status" value="3"/>
</dbReference>
<keyword evidence="4" id="KW-1133">Transmembrane helix</keyword>
<comment type="caution">
    <text evidence="7">The sequence shown here is derived from an EMBL/GenBank/DDBJ whole genome shotgun (WGS) entry which is preliminary data.</text>
</comment>
<accession>A0ABS5MES5</accession>
<dbReference type="PROSITE" id="PS00079">
    <property type="entry name" value="MULTICOPPER_OXIDASE1"/>
    <property type="match status" value="1"/>
</dbReference>
<evidence type="ECO:0000259" key="5">
    <source>
        <dbReference type="Pfam" id="PF07731"/>
    </source>
</evidence>
<dbReference type="InterPro" id="IPR008972">
    <property type="entry name" value="Cupredoxin"/>
</dbReference>
<dbReference type="InterPro" id="IPR011707">
    <property type="entry name" value="Cu-oxidase-like_N"/>
</dbReference>
<reference evidence="7 8" key="1">
    <citation type="submission" date="2021-05" db="EMBL/GenBank/DDBJ databases">
        <title>Ornithinibacillus massiliensis sp. nov.</title>
        <authorList>
            <person name="Iwaza R."/>
            <person name="Lagier J.-C."/>
            <person name="Raoult D."/>
        </authorList>
    </citation>
    <scope>NUCLEOTIDE SEQUENCE [LARGE SCALE GENOMIC DNA]</scope>
    <source>
        <strain evidence="7 8">Marseille-P3601</strain>
    </source>
</reference>
<keyword evidence="2" id="KW-0479">Metal-binding</keyword>
<gene>
    <name evidence="7" type="ORF">KGF86_09330</name>
</gene>
<keyword evidence="4" id="KW-0812">Transmembrane</keyword>
<feature type="domain" description="Plastocyanin-like" evidence="6">
    <location>
        <begin position="71"/>
        <end position="183"/>
    </location>
</feature>
<dbReference type="InterPro" id="IPR033138">
    <property type="entry name" value="Cu_oxidase_CS"/>
</dbReference>
<dbReference type="PROSITE" id="PS00080">
    <property type="entry name" value="MULTICOPPER_OXIDASE2"/>
    <property type="match status" value="1"/>
</dbReference>
<dbReference type="CDD" id="cd13890">
    <property type="entry name" value="CuRO_3_CueO_FtsP"/>
    <property type="match status" value="1"/>
</dbReference>
<organism evidence="7 8">
    <name type="scientific">Ornithinibacillus massiliensis</name>
    <dbReference type="NCBI Taxonomy" id="1944633"/>
    <lineage>
        <taxon>Bacteria</taxon>
        <taxon>Bacillati</taxon>
        <taxon>Bacillota</taxon>
        <taxon>Bacilli</taxon>
        <taxon>Bacillales</taxon>
        <taxon>Bacillaceae</taxon>
        <taxon>Ornithinibacillus</taxon>
    </lineage>
</organism>
<evidence type="ECO:0000256" key="1">
    <source>
        <dbReference type="ARBA" id="ARBA00010609"/>
    </source>
</evidence>
<dbReference type="Pfam" id="PF07731">
    <property type="entry name" value="Cu-oxidase_2"/>
    <property type="match status" value="1"/>
</dbReference>
<evidence type="ECO:0000259" key="6">
    <source>
        <dbReference type="Pfam" id="PF07732"/>
    </source>
</evidence>
<dbReference type="EMBL" id="JAGXBY010000003">
    <property type="protein sequence ID" value="MBS3680417.1"/>
    <property type="molecule type" value="Genomic_DNA"/>
</dbReference>
<evidence type="ECO:0000313" key="7">
    <source>
        <dbReference type="EMBL" id="MBS3680417.1"/>
    </source>
</evidence>
<protein>
    <submittedName>
        <fullName evidence="7">Multicopper oxidase domain-containing protein</fullName>
    </submittedName>
</protein>
<evidence type="ECO:0000256" key="2">
    <source>
        <dbReference type="ARBA" id="ARBA00022723"/>
    </source>
</evidence>
<dbReference type="InterPro" id="IPR002355">
    <property type="entry name" value="Cu_oxidase_Cu_BS"/>
</dbReference>
<dbReference type="Gene3D" id="2.60.40.420">
    <property type="entry name" value="Cupredoxins - blue copper proteins"/>
    <property type="match status" value="3"/>
</dbReference>
<keyword evidence="3" id="KW-0560">Oxidoreductase</keyword>
<feature type="transmembrane region" description="Helical" evidence="4">
    <location>
        <begin position="5"/>
        <end position="25"/>
    </location>
</feature>
<dbReference type="Proteomes" id="UP000681870">
    <property type="component" value="Unassembled WGS sequence"/>
</dbReference>
<evidence type="ECO:0000313" key="8">
    <source>
        <dbReference type="Proteomes" id="UP000681870"/>
    </source>
</evidence>
<sequence>MKKAYVYIAAIVIVVIGVTLLLLYLSKDDTSSSNPNDLSNLVESKPLPIPPLLEDVNPDPNLAEFHLTAQHGVTEILDGIESETLGYNGNILGPVIKVHEGDRVKVVMKNDLREATTLHWHGLRVDGENDGGPHSGINPGETWEPEFTIEQPAATLWYHPHMMHATAKQVYEGLAGLFIIEDAVSDSLPIPKDYGVNDFPIIIQDKQLDASGNMQYDPGMNDMMMGLYGNVYLVNGTISPYLEVPKGMVRLRLLNGSNGRTYHFEFHNGQEFYQIASDGGFLEKPVEMTSLTLSPAERAEILVDFSAFETGDEITLMDTVSELGKTISADEVEVMKFHVTNTESEAYPIPEQLTEIDTIDPADAVVTREMVMAGVGSTLTINDKSMDMGVIDEVVNLNDTEIWKVSNKRTGVQGGMAHPFHLHGVQFQVIDRDGNPPPANETGWKDTILVEPGETVRIITTFNHKGIFMYHCHILEHEDAGMMGQYEVK</sequence>
<dbReference type="CDD" id="cd04232">
    <property type="entry name" value="CuRO_1_CueO_FtsP"/>
    <property type="match status" value="1"/>
</dbReference>
<dbReference type="CDD" id="cd13867">
    <property type="entry name" value="CuRO_2_CueO_FtsP"/>
    <property type="match status" value="1"/>
</dbReference>
<dbReference type="InterPro" id="IPR011706">
    <property type="entry name" value="Cu-oxidase_C"/>
</dbReference>
<comment type="similarity">
    <text evidence="1">Belongs to the multicopper oxidase family.</text>
</comment>
<proteinExistence type="inferred from homology"/>
<evidence type="ECO:0000256" key="3">
    <source>
        <dbReference type="ARBA" id="ARBA00023002"/>
    </source>
</evidence>
<dbReference type="Pfam" id="PF07732">
    <property type="entry name" value="Cu-oxidase_3"/>
    <property type="match status" value="1"/>
</dbReference>
<evidence type="ECO:0000256" key="4">
    <source>
        <dbReference type="SAM" id="Phobius"/>
    </source>
</evidence>
<dbReference type="InterPro" id="IPR045087">
    <property type="entry name" value="Cu-oxidase_fam"/>
</dbReference>
<keyword evidence="8" id="KW-1185">Reference proteome</keyword>